<dbReference type="Gene3D" id="3.90.1410.10">
    <property type="entry name" value="set domain protein methyltransferase, domain 1"/>
    <property type="match status" value="1"/>
</dbReference>
<evidence type="ECO:0000313" key="6">
    <source>
        <dbReference type="EMBL" id="EFA76078.1"/>
    </source>
</evidence>
<dbReference type="CDD" id="cd10527">
    <property type="entry name" value="SET_LSMT"/>
    <property type="match status" value="1"/>
</dbReference>
<dbReference type="FunCoup" id="D3BRP6">
    <property type="interactions" value="626"/>
</dbReference>
<dbReference type="GeneID" id="31366126"/>
<organism evidence="6 7">
    <name type="scientific">Heterostelium pallidum (strain ATCC 26659 / Pp 5 / PN500)</name>
    <name type="common">Cellular slime mold</name>
    <name type="synonym">Polysphondylium pallidum</name>
    <dbReference type="NCBI Taxonomy" id="670386"/>
    <lineage>
        <taxon>Eukaryota</taxon>
        <taxon>Amoebozoa</taxon>
        <taxon>Evosea</taxon>
        <taxon>Eumycetozoa</taxon>
        <taxon>Dictyostelia</taxon>
        <taxon>Acytosteliales</taxon>
        <taxon>Acytosteliaceae</taxon>
        <taxon>Heterostelium</taxon>
    </lineage>
</organism>
<dbReference type="PROSITE" id="PS50280">
    <property type="entry name" value="SET"/>
    <property type="match status" value="1"/>
</dbReference>
<feature type="compositionally biased region" description="Low complexity" evidence="4">
    <location>
        <begin position="334"/>
        <end position="363"/>
    </location>
</feature>
<sequence>MKRNSIELQTNPSLVILMAEFEKEGLRMSKRISKSNQGSTAGTPLSLTPPLHSTQQQQQHLHIPGGTTLHSPLSMSSSLIAPQTSPWILGYALDDMSRFADEIAVLPHSLVPLHPFIDSQSLQLIIHYFQPLIIKNIQNHNQHTHHRSNSTNGSTGSANNSPNINFNMEKLTIMLTRSISSFSNKHQLLSRLQLNREQLVWIIYLMTEHFYHRFDSGNPNGGTHLSELSISASSTFNSLSASPLNLESPLPPLQLQQHSQSQQQSQQHTRKTHYEIINSLLPIQSPFISDDDYSAILKPTENYNDISHSFSDISKALGHLLDWLAELFGLSNGNSNSNNSNTTTTTISTSASTSSSTLSVNNNGAGGSSTKHRRTNSTMTPSSSVDAQLAAYNSSMTEILSKLLLRVYNLVKVGAVVPVHLSDGVKFHGFLPIPHHLINSIVHKSNVSDPYSSSMNWFDIACRQQQQQVQVQQQDLVAVLKRRLFRDSPIHLGDVEIITASDFAQREQPTATGQRAIDISEDYFDQDLDCNYDLIPNEDLMLFYGYTLDDYDYICLEFPVYKTAEQLERDFPDKDELAREQLLAAAKLKILGELGIGMSAFKTPGIYCEMITRDKPLGINLLDVSRVAKLREFEAYFYEPGQCETMITYRNELEVLVYQSQILHRILDSITSRLKAMFLSVSSESNIQLPTELERYYKNHQSIVERSLQQLAHQKSNLCKPANRITNGFIRPSDAVYRKFEKWLASDGVQCPKLQIANFQDSTGRGIVTTKKVEENEVIIKVPRKFLINVQVAREHPILGRIFEEFSGLNDDTILFLFVIYEKENPNSFWRPFFDTLPSYFPTSIHYTSTELLELEGTNLFAETLQVKEHLQSIRDMLFPELSEQYPTIFPESLFSWENFLWARSLFDSRAIQLKIDDKITNCLVPMADMINHHHNAQISQRFFDQTDQCFKMVSCCSVPPNAQIFLHYGALQNRELALYYGFVIQDNPYDSMLIGFDLPDEDTPEITKSKQDLLAANLLSIDTHYLRKSNIPPKVLAALRVALMTPEECNPYVDIWNPITRRNEESMLHTLYSTVLMFLKQFSSSWEEDKQLCEQVTSRQKSLLSKITNSKERVDRSGSSGGSSGASGNHQENDDDDDQHEDDDDANEQQEDDDEQQSSEQMKIVLQYRIEQKQILTGTLQKIIERMTEMGIEIPKSPSEYSDDEQDYNEDDQDDEDEDDDDEQYFSDSEDTN</sequence>
<gene>
    <name evidence="6" type="ORF">PPL_10657</name>
</gene>
<feature type="region of interest" description="Disordered" evidence="4">
    <location>
        <begin position="334"/>
        <end position="382"/>
    </location>
</feature>
<feature type="region of interest" description="Disordered" evidence="4">
    <location>
        <begin position="140"/>
        <end position="162"/>
    </location>
</feature>
<dbReference type="EMBL" id="ADBJ01000050">
    <property type="protein sequence ID" value="EFA76078.1"/>
    <property type="molecule type" value="Genomic_DNA"/>
</dbReference>
<dbReference type="AlphaFoldDB" id="D3BRP6"/>
<evidence type="ECO:0000256" key="3">
    <source>
        <dbReference type="ARBA" id="ARBA00022691"/>
    </source>
</evidence>
<accession>D3BRP6</accession>
<feature type="compositionally biased region" description="Low complexity" evidence="4">
    <location>
        <begin position="149"/>
        <end position="162"/>
    </location>
</feature>
<dbReference type="InterPro" id="IPR036464">
    <property type="entry name" value="Rubisco_LSMT_subst-bd_sf"/>
</dbReference>
<feature type="region of interest" description="Disordered" evidence="4">
    <location>
        <begin position="247"/>
        <end position="271"/>
    </location>
</feature>
<dbReference type="SUPFAM" id="SSF81822">
    <property type="entry name" value="RuBisCo LSMT C-terminal, substrate-binding domain"/>
    <property type="match status" value="1"/>
</dbReference>
<dbReference type="GO" id="GO:0032259">
    <property type="term" value="P:methylation"/>
    <property type="evidence" value="ECO:0007669"/>
    <property type="project" value="UniProtKB-KW"/>
</dbReference>
<dbReference type="Proteomes" id="UP000001396">
    <property type="component" value="Unassembled WGS sequence"/>
</dbReference>
<dbReference type="STRING" id="670386.D3BRP6"/>
<dbReference type="GO" id="GO:0016279">
    <property type="term" value="F:protein-lysine N-methyltransferase activity"/>
    <property type="evidence" value="ECO:0007669"/>
    <property type="project" value="TreeGrafter"/>
</dbReference>
<evidence type="ECO:0000256" key="1">
    <source>
        <dbReference type="ARBA" id="ARBA00022603"/>
    </source>
</evidence>
<evidence type="ECO:0000256" key="4">
    <source>
        <dbReference type="SAM" id="MobiDB-lite"/>
    </source>
</evidence>
<keyword evidence="1" id="KW-0489">Methyltransferase</keyword>
<dbReference type="PANTHER" id="PTHR13271">
    <property type="entry name" value="UNCHARACTERIZED PUTATIVE METHYLTRANSFERASE"/>
    <property type="match status" value="1"/>
</dbReference>
<dbReference type="RefSeq" id="XP_020428212.1">
    <property type="nucleotide sequence ID" value="XM_020581425.1"/>
</dbReference>
<evidence type="ECO:0000313" key="7">
    <source>
        <dbReference type="Proteomes" id="UP000001396"/>
    </source>
</evidence>
<keyword evidence="2" id="KW-0808">Transferase</keyword>
<feature type="region of interest" description="Disordered" evidence="4">
    <location>
        <begin position="1192"/>
        <end position="1234"/>
    </location>
</feature>
<feature type="compositionally biased region" description="Acidic residues" evidence="4">
    <location>
        <begin position="1202"/>
        <end position="1234"/>
    </location>
</feature>
<dbReference type="InParanoid" id="D3BRP6"/>
<protein>
    <recommendedName>
        <fullName evidence="5">SET domain-containing protein</fullName>
    </recommendedName>
</protein>
<keyword evidence="3" id="KW-0949">S-adenosyl-L-methionine</keyword>
<dbReference type="Pfam" id="PF00856">
    <property type="entry name" value="SET"/>
    <property type="match status" value="1"/>
</dbReference>
<evidence type="ECO:0000256" key="2">
    <source>
        <dbReference type="ARBA" id="ARBA00022679"/>
    </source>
</evidence>
<feature type="compositionally biased region" description="Low complexity" evidence="4">
    <location>
        <begin position="247"/>
        <end position="267"/>
    </location>
</feature>
<dbReference type="PANTHER" id="PTHR13271:SF155">
    <property type="entry name" value="SET DOMAIN-CONTAINING PROTEIN"/>
    <property type="match status" value="1"/>
</dbReference>
<feature type="compositionally biased region" description="Acidic residues" evidence="4">
    <location>
        <begin position="1134"/>
        <end position="1158"/>
    </location>
</feature>
<proteinExistence type="predicted"/>
<dbReference type="InterPro" id="IPR050600">
    <property type="entry name" value="SETD3_SETD6_MTase"/>
</dbReference>
<keyword evidence="7" id="KW-1185">Reference proteome</keyword>
<name>D3BRP6_HETP5</name>
<feature type="region of interest" description="Disordered" evidence="4">
    <location>
        <begin position="32"/>
        <end position="58"/>
    </location>
</feature>
<dbReference type="SUPFAM" id="SSF82199">
    <property type="entry name" value="SET domain"/>
    <property type="match status" value="1"/>
</dbReference>
<reference evidence="6 7" key="1">
    <citation type="journal article" date="2011" name="Genome Res.">
        <title>Phylogeny-wide analysis of social amoeba genomes highlights ancient origins for complex intercellular communication.</title>
        <authorList>
            <person name="Heidel A.J."/>
            <person name="Lawal H.M."/>
            <person name="Felder M."/>
            <person name="Schilde C."/>
            <person name="Helps N.R."/>
            <person name="Tunggal B."/>
            <person name="Rivero F."/>
            <person name="John U."/>
            <person name="Schleicher M."/>
            <person name="Eichinger L."/>
            <person name="Platzer M."/>
            <person name="Noegel A.A."/>
            <person name="Schaap P."/>
            <person name="Gloeckner G."/>
        </authorList>
    </citation>
    <scope>NUCLEOTIDE SEQUENCE [LARGE SCALE GENOMIC DNA]</scope>
    <source>
        <strain evidence="7">ATCC 26659 / Pp 5 / PN500</strain>
    </source>
</reference>
<dbReference type="InterPro" id="IPR001214">
    <property type="entry name" value="SET_dom"/>
</dbReference>
<evidence type="ECO:0000259" key="5">
    <source>
        <dbReference type="PROSITE" id="PS50280"/>
    </source>
</evidence>
<dbReference type="OMA" id="NFLWARS"/>
<dbReference type="Gene3D" id="3.90.1420.10">
    <property type="entry name" value="Rubisco LSMT, substrate-binding domain"/>
    <property type="match status" value="1"/>
</dbReference>
<feature type="region of interest" description="Disordered" evidence="4">
    <location>
        <begin position="1105"/>
        <end position="1161"/>
    </location>
</feature>
<dbReference type="Pfam" id="PF09273">
    <property type="entry name" value="Rubis-subs-bind"/>
    <property type="match status" value="1"/>
</dbReference>
<feature type="domain" description="SET" evidence="5">
    <location>
        <begin position="752"/>
        <end position="970"/>
    </location>
</feature>
<feature type="compositionally biased region" description="Polar residues" evidence="4">
    <location>
        <begin position="34"/>
        <end position="54"/>
    </location>
</feature>
<comment type="caution">
    <text evidence="6">The sequence shown here is derived from an EMBL/GenBank/DDBJ whole genome shotgun (WGS) entry which is preliminary data.</text>
</comment>
<dbReference type="InterPro" id="IPR046341">
    <property type="entry name" value="SET_dom_sf"/>
</dbReference>
<dbReference type="InterPro" id="IPR015353">
    <property type="entry name" value="Rubisco_LSMT_subst-bd"/>
</dbReference>